<dbReference type="CDD" id="cd14014">
    <property type="entry name" value="STKc_PknB_like"/>
    <property type="match status" value="1"/>
</dbReference>
<dbReference type="SUPFAM" id="SSF56112">
    <property type="entry name" value="Protein kinase-like (PK-like)"/>
    <property type="match status" value="1"/>
</dbReference>
<evidence type="ECO:0000313" key="4">
    <source>
        <dbReference type="EMBL" id="MBB6018623.1"/>
    </source>
</evidence>
<dbReference type="Proteomes" id="UP000313988">
    <property type="component" value="Unassembled WGS sequence"/>
</dbReference>
<keyword evidence="1" id="KW-0547">Nucleotide-binding</keyword>
<proteinExistence type="predicted"/>
<dbReference type="GO" id="GO:0004674">
    <property type="term" value="F:protein serine/threonine kinase activity"/>
    <property type="evidence" value="ECO:0007669"/>
    <property type="project" value="UniProtKB-KW"/>
</dbReference>
<organism evidence="5 6">
    <name type="scientific">Deinococcus radiopugnans ATCC 19172</name>
    <dbReference type="NCBI Taxonomy" id="585398"/>
    <lineage>
        <taxon>Bacteria</taxon>
        <taxon>Thermotogati</taxon>
        <taxon>Deinococcota</taxon>
        <taxon>Deinococci</taxon>
        <taxon>Deinococcales</taxon>
        <taxon>Deinococcaceae</taxon>
        <taxon>Deinococcus</taxon>
    </lineage>
</organism>
<dbReference type="Gene3D" id="1.10.510.10">
    <property type="entry name" value="Transferase(Phosphotransferase) domain 1"/>
    <property type="match status" value="1"/>
</dbReference>
<dbReference type="Proteomes" id="UP000629870">
    <property type="component" value="Unassembled WGS sequence"/>
</dbReference>
<dbReference type="EMBL" id="JACHEW010000035">
    <property type="protein sequence ID" value="MBB6018623.1"/>
    <property type="molecule type" value="Genomic_DNA"/>
</dbReference>
<dbReference type="InterPro" id="IPR011009">
    <property type="entry name" value="Kinase-like_dom_sf"/>
</dbReference>
<dbReference type="InterPro" id="IPR000719">
    <property type="entry name" value="Prot_kinase_dom"/>
</dbReference>
<dbReference type="InterPro" id="IPR017441">
    <property type="entry name" value="Protein_kinase_ATP_BS"/>
</dbReference>
<evidence type="ECO:0000313" key="7">
    <source>
        <dbReference type="Proteomes" id="UP000629870"/>
    </source>
</evidence>
<reference evidence="5 6" key="1">
    <citation type="submission" date="2019-06" db="EMBL/GenBank/DDBJ databases">
        <title>Genome sequence of Deinococcus radiopugnans ATCC 19172.</title>
        <authorList>
            <person name="Maclea K.S."/>
            <person name="Maynard C.R."/>
        </authorList>
    </citation>
    <scope>NUCLEOTIDE SEQUENCE [LARGE SCALE GENOMIC DNA]</scope>
    <source>
        <strain evidence="5 6">ATCC 19172</strain>
    </source>
</reference>
<evidence type="ECO:0000256" key="1">
    <source>
        <dbReference type="PROSITE-ProRule" id="PRU10141"/>
    </source>
</evidence>
<dbReference type="PANTHER" id="PTHR44329">
    <property type="entry name" value="SERINE/THREONINE-PROTEIN KINASE TNNI3K-RELATED"/>
    <property type="match status" value="1"/>
</dbReference>
<keyword evidence="4" id="KW-0808">Transferase</keyword>
<evidence type="ECO:0000313" key="5">
    <source>
        <dbReference type="EMBL" id="TNM67231.1"/>
    </source>
</evidence>
<reference evidence="4 7" key="2">
    <citation type="submission" date="2020-08" db="EMBL/GenBank/DDBJ databases">
        <title>Genomic Encyclopedia of Type Strains, Phase IV (KMG-IV): sequencing the most valuable type-strain genomes for metagenomic binning, comparative biology and taxonomic classification.</title>
        <authorList>
            <person name="Goeker M."/>
        </authorList>
    </citation>
    <scope>NUCLEOTIDE SEQUENCE [LARGE SCALE GENOMIC DNA]</scope>
    <source>
        <strain evidence="4 7">DSM 12027</strain>
    </source>
</reference>
<keyword evidence="5" id="KW-0723">Serine/threonine-protein kinase</keyword>
<feature type="region of interest" description="Disordered" evidence="2">
    <location>
        <begin position="265"/>
        <end position="328"/>
    </location>
</feature>
<evidence type="ECO:0000313" key="6">
    <source>
        <dbReference type="Proteomes" id="UP000313988"/>
    </source>
</evidence>
<keyword evidence="7" id="KW-1185">Reference proteome</keyword>
<dbReference type="EMBL" id="VDMO01000033">
    <property type="protein sequence ID" value="TNM67231.1"/>
    <property type="molecule type" value="Genomic_DNA"/>
</dbReference>
<feature type="binding site" evidence="1">
    <location>
        <position position="40"/>
    </location>
    <ligand>
        <name>ATP</name>
        <dbReference type="ChEBI" id="CHEBI:30616"/>
    </ligand>
</feature>
<gene>
    <name evidence="5" type="ORF">FHR04_18755</name>
    <name evidence="4" type="ORF">HNQ04_003904</name>
</gene>
<dbReference type="AlphaFoldDB" id="A0A5C4XV64"/>
<feature type="compositionally biased region" description="Acidic residues" evidence="2">
    <location>
        <begin position="271"/>
        <end position="280"/>
    </location>
</feature>
<feature type="domain" description="Protein kinase" evidence="3">
    <location>
        <begin position="12"/>
        <end position="264"/>
    </location>
</feature>
<dbReference type="Pfam" id="PF00069">
    <property type="entry name" value="Pkinase"/>
    <property type="match status" value="1"/>
</dbReference>
<dbReference type="RefSeq" id="WP_139404735.1">
    <property type="nucleotide sequence ID" value="NZ_JACHEW010000035.1"/>
</dbReference>
<keyword evidence="1" id="KW-0067">ATP-binding</keyword>
<dbReference type="EC" id="2.7.11.1" evidence="4"/>
<dbReference type="PROSITE" id="PS00107">
    <property type="entry name" value="PROTEIN_KINASE_ATP"/>
    <property type="match status" value="1"/>
</dbReference>
<name>A0A5C4XV64_9DEIO</name>
<dbReference type="Gene3D" id="3.30.200.20">
    <property type="entry name" value="Phosphorylase Kinase, domain 1"/>
    <property type="match status" value="1"/>
</dbReference>
<dbReference type="SMART" id="SM00220">
    <property type="entry name" value="S_TKc"/>
    <property type="match status" value="1"/>
</dbReference>
<accession>A0A5C4XV64</accession>
<dbReference type="OrthoDB" id="9788659at2"/>
<comment type="caution">
    <text evidence="5">The sequence shown here is derived from an EMBL/GenBank/DDBJ whole genome shotgun (WGS) entry which is preliminary data.</text>
</comment>
<keyword evidence="5" id="KW-0418">Kinase</keyword>
<protein>
    <submittedName>
        <fullName evidence="4 5">Serine/threonine-protein kinase</fullName>
        <ecNumber evidence="4">2.7.11.1</ecNumber>
    </submittedName>
</protein>
<evidence type="ECO:0000259" key="3">
    <source>
        <dbReference type="PROSITE" id="PS50011"/>
    </source>
</evidence>
<sequence length="328" mass="35892">MTEPLKRTIAGYTLHRTLGRGNTSLVWLATDQGGREVALKLPHEETLRVQEAAERFGNEVRLTLQFRHPHVVQGYAGTAFGPGAFLAIRYYPDGALNEQLARLPGRTLPPGAAIRLLADVASALTYLHHLGAVHQDLKTHNIYVDETGRAALGDLGNTYFVAQGGQISGSPYYMAPEIYHGESSSAASDVYSLGILMYELLSGERPYQGNTYEELMVAHMTRFPPPLSHLNPAVSRAVSRLAEQALAKRPGERPRADAIRRALLSDLGETPQDEVYEDPEATPPTQDVARAPLVGRHGPVQPRSAAPQPEAKPEQSRGGGWNPFKRRK</sequence>
<dbReference type="InterPro" id="IPR051681">
    <property type="entry name" value="Ser/Thr_Kinases-Pseudokinases"/>
</dbReference>
<dbReference type="GO" id="GO:0005524">
    <property type="term" value="F:ATP binding"/>
    <property type="evidence" value="ECO:0007669"/>
    <property type="project" value="UniProtKB-UniRule"/>
</dbReference>
<evidence type="ECO:0000256" key="2">
    <source>
        <dbReference type="SAM" id="MobiDB-lite"/>
    </source>
</evidence>
<dbReference type="PROSITE" id="PS50011">
    <property type="entry name" value="PROTEIN_KINASE_DOM"/>
    <property type="match status" value="1"/>
</dbReference>